<evidence type="ECO:0000259" key="1">
    <source>
        <dbReference type="PROSITE" id="PS50835"/>
    </source>
</evidence>
<dbReference type="PROSITE" id="PS50835">
    <property type="entry name" value="IG_LIKE"/>
    <property type="match status" value="1"/>
</dbReference>
<dbReference type="Proteomes" id="UP000694523">
    <property type="component" value="Unplaced"/>
</dbReference>
<evidence type="ECO:0000313" key="2">
    <source>
        <dbReference type="Ensembl" id="ENSNMLP00000032132.1"/>
    </source>
</evidence>
<dbReference type="InterPro" id="IPR013783">
    <property type="entry name" value="Ig-like_fold"/>
</dbReference>
<protein>
    <recommendedName>
        <fullName evidence="1">Ig-like domain-containing protein</fullName>
    </recommendedName>
</protein>
<dbReference type="InterPro" id="IPR007110">
    <property type="entry name" value="Ig-like_dom"/>
</dbReference>
<name>A0A8C6UFI4_9GOBI</name>
<dbReference type="AlphaFoldDB" id="A0A8C6UFI4"/>
<dbReference type="Gene3D" id="2.60.40.10">
    <property type="entry name" value="Immunoglobulins"/>
    <property type="match status" value="2"/>
</dbReference>
<evidence type="ECO:0000313" key="3">
    <source>
        <dbReference type="Proteomes" id="UP000694523"/>
    </source>
</evidence>
<feature type="domain" description="Ig-like" evidence="1">
    <location>
        <begin position="96"/>
        <end position="178"/>
    </location>
</feature>
<dbReference type="PANTHER" id="PTHR21063">
    <property type="entry name" value="LFA-3"/>
    <property type="match status" value="1"/>
</dbReference>
<dbReference type="CDD" id="cd00096">
    <property type="entry name" value="Ig"/>
    <property type="match status" value="1"/>
</dbReference>
<keyword evidence="3" id="KW-1185">Reference proteome</keyword>
<accession>A0A8C6UFI4</accession>
<dbReference type="PANTHER" id="PTHR21063:SF4">
    <property type="entry name" value="CD48 ANTIGEN-RELATED"/>
    <property type="match status" value="1"/>
</dbReference>
<reference evidence="2" key="1">
    <citation type="submission" date="2025-08" db="UniProtKB">
        <authorList>
            <consortium name="Ensembl"/>
        </authorList>
    </citation>
    <scope>IDENTIFICATION</scope>
</reference>
<organism evidence="2 3">
    <name type="scientific">Neogobius melanostomus</name>
    <name type="common">round goby</name>
    <dbReference type="NCBI Taxonomy" id="47308"/>
    <lineage>
        <taxon>Eukaryota</taxon>
        <taxon>Metazoa</taxon>
        <taxon>Chordata</taxon>
        <taxon>Craniata</taxon>
        <taxon>Vertebrata</taxon>
        <taxon>Euteleostomi</taxon>
        <taxon>Actinopterygii</taxon>
        <taxon>Neopterygii</taxon>
        <taxon>Teleostei</taxon>
        <taxon>Neoteleostei</taxon>
        <taxon>Acanthomorphata</taxon>
        <taxon>Gobiaria</taxon>
        <taxon>Gobiiformes</taxon>
        <taxon>Gobioidei</taxon>
        <taxon>Gobiidae</taxon>
        <taxon>Benthophilinae</taxon>
        <taxon>Neogobiini</taxon>
        <taxon>Neogobius</taxon>
    </lineage>
</organism>
<sequence>MQVIMNRHETNLYQHTTLDCSIECCPHPLPRTHKYQGYTYTSKAERLNLDRETGDLTISKLSLNDTGVYERQRIGTYISSKQFKLEVYSKNHTHLPSSTVHENHKHTECQVECSVKNSRNLTLTWFKGNDWLQRMSSSDSAGLSLALNLNQRETHKYFCEARNPLENMTARFHPNEICLKNGESSTWCHSKLTVRPVLSTVIGLVLMVFVADHLEVDS</sequence>
<reference evidence="2" key="2">
    <citation type="submission" date="2025-09" db="UniProtKB">
        <authorList>
            <consortium name="Ensembl"/>
        </authorList>
    </citation>
    <scope>IDENTIFICATION</scope>
</reference>
<proteinExistence type="predicted"/>
<dbReference type="InterPro" id="IPR036179">
    <property type="entry name" value="Ig-like_dom_sf"/>
</dbReference>
<dbReference type="SUPFAM" id="SSF48726">
    <property type="entry name" value="Immunoglobulin"/>
    <property type="match status" value="2"/>
</dbReference>
<dbReference type="Ensembl" id="ENSNMLT00000035793.1">
    <property type="protein sequence ID" value="ENSNMLP00000032132.1"/>
    <property type="gene ID" value="ENSNMLG00000020086.1"/>
</dbReference>